<dbReference type="PANTHER" id="PTHR42951">
    <property type="entry name" value="METALLO-BETA-LACTAMASE DOMAIN-CONTAINING"/>
    <property type="match status" value="1"/>
</dbReference>
<dbReference type="SUPFAM" id="SSF56281">
    <property type="entry name" value="Metallo-hydrolase/oxidoreductase"/>
    <property type="match status" value="1"/>
</dbReference>
<dbReference type="EMBL" id="JACHEW010000025">
    <property type="protein sequence ID" value="MBB6018206.1"/>
    <property type="molecule type" value="Genomic_DNA"/>
</dbReference>
<evidence type="ECO:0000313" key="6">
    <source>
        <dbReference type="Proteomes" id="UP000629870"/>
    </source>
</evidence>
<evidence type="ECO:0000313" key="4">
    <source>
        <dbReference type="EMBL" id="TNM68173.1"/>
    </source>
</evidence>
<dbReference type="PANTHER" id="PTHR42951:SF17">
    <property type="entry name" value="METALLO-BETA-LACTAMASE DOMAIN-CONTAINING PROTEIN"/>
    <property type="match status" value="1"/>
</dbReference>
<sequence length="314" mass="34281">MPQRPVQPLTPFDPPPSPLGGTQVLRPDLVRVRLPLVNAYLMGLPGEPWVLLDAGVPGTAGLIRAAAKKHHADTPPRAIVLTHGHLDHIGGLRALLRTWPVPVYAHPAELPHLTGQVPYPFPDPTVGGVMSALSPIFVPGPFDFRPHMQALPATGEVPVLPEWRWLHTPGHTAGHVSLWRARDRTLLVGDVFVTTRQESVTGAFTQQPTLVHRPPAYYTPNWDAARASVRALADLRPALVATGHGHPMPEEQMADELQTLARHFDEVARPRHGWYVSHPVPVGLPQPGPDVLKRLVLGGLAAASALLLLNRWHR</sequence>
<accession>A0A5C4XYQ6</accession>
<feature type="domain" description="Metallo-beta-lactamase" evidence="2">
    <location>
        <begin position="36"/>
        <end position="244"/>
    </location>
</feature>
<dbReference type="Proteomes" id="UP000313988">
    <property type="component" value="Unassembled WGS sequence"/>
</dbReference>
<comment type="caution">
    <text evidence="4">The sequence shown here is derived from an EMBL/GenBank/DDBJ whole genome shotgun (WGS) entry which is preliminary data.</text>
</comment>
<proteinExistence type="predicted"/>
<dbReference type="InterPro" id="IPR036866">
    <property type="entry name" value="RibonucZ/Hydroxyglut_hydro"/>
</dbReference>
<dbReference type="EMBL" id="VDMO01000024">
    <property type="protein sequence ID" value="TNM68173.1"/>
    <property type="molecule type" value="Genomic_DNA"/>
</dbReference>
<evidence type="ECO:0000313" key="3">
    <source>
        <dbReference type="EMBL" id="MBB6018206.1"/>
    </source>
</evidence>
<reference evidence="3 6" key="2">
    <citation type="submission" date="2020-08" db="EMBL/GenBank/DDBJ databases">
        <title>Genomic Encyclopedia of Type Strains, Phase IV (KMG-IV): sequencing the most valuable type-strain genomes for metagenomic binning, comparative biology and taxonomic classification.</title>
        <authorList>
            <person name="Goeker M."/>
        </authorList>
    </citation>
    <scope>NUCLEOTIDE SEQUENCE [LARGE SCALE GENOMIC DNA]</scope>
    <source>
        <strain evidence="3 6">DSM 12027</strain>
    </source>
</reference>
<name>A0A5C4XYQ6_9DEIO</name>
<feature type="region of interest" description="Disordered" evidence="1">
    <location>
        <begin position="1"/>
        <end position="23"/>
    </location>
</feature>
<dbReference type="CDD" id="cd07721">
    <property type="entry name" value="yflN-like_MBL-fold"/>
    <property type="match status" value="1"/>
</dbReference>
<dbReference type="Gene3D" id="3.60.15.10">
    <property type="entry name" value="Ribonuclease Z/Hydroxyacylglutathione hydrolase-like"/>
    <property type="match status" value="1"/>
</dbReference>
<dbReference type="RefSeq" id="WP_139404448.1">
    <property type="nucleotide sequence ID" value="NZ_JACHEW010000025.1"/>
</dbReference>
<evidence type="ECO:0000256" key="1">
    <source>
        <dbReference type="SAM" id="MobiDB-lite"/>
    </source>
</evidence>
<reference evidence="4 5" key="1">
    <citation type="submission" date="2019-06" db="EMBL/GenBank/DDBJ databases">
        <title>Genome sequence of Deinococcus radiopugnans ATCC 19172.</title>
        <authorList>
            <person name="Maclea K.S."/>
            <person name="Maynard C.R."/>
        </authorList>
    </citation>
    <scope>NUCLEOTIDE SEQUENCE [LARGE SCALE GENOMIC DNA]</scope>
    <source>
        <strain evidence="4 5">ATCC 19172</strain>
    </source>
</reference>
<protein>
    <submittedName>
        <fullName evidence="3">Glyoxylase-like metal-dependent hydrolase (Beta-lactamase superfamily II)</fullName>
    </submittedName>
    <submittedName>
        <fullName evidence="4">MBL fold metallo-hydrolase</fullName>
    </submittedName>
</protein>
<dbReference type="Pfam" id="PF00753">
    <property type="entry name" value="Lactamase_B"/>
    <property type="match status" value="1"/>
</dbReference>
<keyword evidence="6" id="KW-1185">Reference proteome</keyword>
<evidence type="ECO:0000259" key="2">
    <source>
        <dbReference type="SMART" id="SM00849"/>
    </source>
</evidence>
<dbReference type="SMART" id="SM00849">
    <property type="entry name" value="Lactamase_B"/>
    <property type="match status" value="1"/>
</dbReference>
<dbReference type="OrthoDB" id="9802248at2"/>
<organism evidence="4 5">
    <name type="scientific">Deinococcus radiopugnans ATCC 19172</name>
    <dbReference type="NCBI Taxonomy" id="585398"/>
    <lineage>
        <taxon>Bacteria</taxon>
        <taxon>Thermotogati</taxon>
        <taxon>Deinococcota</taxon>
        <taxon>Deinococci</taxon>
        <taxon>Deinococcales</taxon>
        <taxon>Deinococcaceae</taxon>
        <taxon>Deinococcus</taxon>
    </lineage>
</organism>
<dbReference type="AlphaFoldDB" id="A0A5C4XYQ6"/>
<dbReference type="InterPro" id="IPR001279">
    <property type="entry name" value="Metallo-B-lactamas"/>
</dbReference>
<dbReference type="Proteomes" id="UP000629870">
    <property type="component" value="Unassembled WGS sequence"/>
</dbReference>
<dbReference type="GO" id="GO:0016787">
    <property type="term" value="F:hydrolase activity"/>
    <property type="evidence" value="ECO:0007669"/>
    <property type="project" value="UniProtKB-KW"/>
</dbReference>
<evidence type="ECO:0000313" key="5">
    <source>
        <dbReference type="Proteomes" id="UP000313988"/>
    </source>
</evidence>
<keyword evidence="4" id="KW-0378">Hydrolase</keyword>
<dbReference type="InterPro" id="IPR050855">
    <property type="entry name" value="NDM-1-like"/>
</dbReference>
<gene>
    <name evidence="4" type="ORF">FHR04_17090</name>
    <name evidence="3" type="ORF">HNQ04_003483</name>
</gene>